<gene>
    <name evidence="4" type="ORF">EK0264_09380</name>
</gene>
<keyword evidence="2" id="KW-0472">Membrane</keyword>
<accession>A0A7L4YMG1</accession>
<dbReference type="KEGG" id="eke:EK0264_09380"/>
<feature type="compositionally biased region" description="Low complexity" evidence="1">
    <location>
        <begin position="30"/>
        <end position="43"/>
    </location>
</feature>
<sequence>MSNDKGSAGEDWLSAPVGTKSSDRAPEQGSASSAPASASSPAADPEPTVAEPAPSGLSRYKSSFTNRIATEPETGSLYPAGSGAGRTTGASPALDAEPSPGPATSVGLGSASTSTGVRTVSARQRRGGGRNPRRAKLQIRHIDPWSTLKLSLVLAVAFFFVWMIAVAILYGVLSGMGVFDSIDSMFTDLGGQTTTIVTPKLIFGGAALIGAINIVLFTALATIGSYIYNLCADLAGGLEITLAERG</sequence>
<dbReference type="OrthoDB" id="3240216at2"/>
<reference evidence="4 5" key="1">
    <citation type="journal article" date="2018" name="Int. J. Syst. Evol. Microbiol.">
        <title>Epidermidibacterium keratini gen. nov., sp. nov., a member of the family Sporichthyaceae, isolated from keratin epidermis.</title>
        <authorList>
            <person name="Lee D.G."/>
            <person name="Trujillo M.E."/>
            <person name="Kang S."/>
            <person name="Nam J.J."/>
            <person name="Kim Y.J."/>
        </authorList>
    </citation>
    <scope>NUCLEOTIDE SEQUENCE [LARGE SCALE GENOMIC DNA]</scope>
    <source>
        <strain evidence="4 5">EPI-7</strain>
    </source>
</reference>
<evidence type="ECO:0000256" key="2">
    <source>
        <dbReference type="SAM" id="Phobius"/>
    </source>
</evidence>
<dbReference type="RefSeq" id="WP_159544988.1">
    <property type="nucleotide sequence ID" value="NZ_CP047156.1"/>
</dbReference>
<evidence type="ECO:0000313" key="5">
    <source>
        <dbReference type="Proteomes" id="UP000463857"/>
    </source>
</evidence>
<feature type="compositionally biased region" description="Low complexity" evidence="1">
    <location>
        <begin position="79"/>
        <end position="93"/>
    </location>
</feature>
<dbReference type="InParanoid" id="A0A7L4YMG1"/>
<keyword evidence="5" id="KW-1185">Reference proteome</keyword>
<feature type="transmembrane region" description="Helical" evidence="2">
    <location>
        <begin position="150"/>
        <end position="173"/>
    </location>
</feature>
<keyword evidence="2" id="KW-1133">Transmembrane helix</keyword>
<dbReference type="InterPro" id="IPR021949">
    <property type="entry name" value="DUF3566_TM"/>
</dbReference>
<feature type="domain" description="DUF3566" evidence="3">
    <location>
        <begin position="132"/>
        <end position="244"/>
    </location>
</feature>
<evidence type="ECO:0000256" key="1">
    <source>
        <dbReference type="SAM" id="MobiDB-lite"/>
    </source>
</evidence>
<dbReference type="AlphaFoldDB" id="A0A7L4YMG1"/>
<evidence type="ECO:0000259" key="3">
    <source>
        <dbReference type="Pfam" id="PF12089"/>
    </source>
</evidence>
<name>A0A7L4YMG1_9ACTN</name>
<dbReference type="EMBL" id="CP047156">
    <property type="protein sequence ID" value="QHC00471.1"/>
    <property type="molecule type" value="Genomic_DNA"/>
</dbReference>
<feature type="compositionally biased region" description="Basic residues" evidence="1">
    <location>
        <begin position="123"/>
        <end position="134"/>
    </location>
</feature>
<proteinExistence type="predicted"/>
<keyword evidence="2" id="KW-0812">Transmembrane</keyword>
<dbReference type="Pfam" id="PF12089">
    <property type="entry name" value="DUF3566"/>
    <property type="match status" value="1"/>
</dbReference>
<feature type="region of interest" description="Disordered" evidence="1">
    <location>
        <begin position="1"/>
        <end position="134"/>
    </location>
</feature>
<feature type="transmembrane region" description="Helical" evidence="2">
    <location>
        <begin position="201"/>
        <end position="228"/>
    </location>
</feature>
<dbReference type="Proteomes" id="UP000463857">
    <property type="component" value="Chromosome"/>
</dbReference>
<organism evidence="4 5">
    <name type="scientific">Epidermidibacterium keratini</name>
    <dbReference type="NCBI Taxonomy" id="1891644"/>
    <lineage>
        <taxon>Bacteria</taxon>
        <taxon>Bacillati</taxon>
        <taxon>Actinomycetota</taxon>
        <taxon>Actinomycetes</taxon>
        <taxon>Sporichthyales</taxon>
        <taxon>Sporichthyaceae</taxon>
        <taxon>Epidermidibacterium</taxon>
    </lineage>
</organism>
<evidence type="ECO:0000313" key="4">
    <source>
        <dbReference type="EMBL" id="QHC00471.1"/>
    </source>
</evidence>
<feature type="compositionally biased region" description="Polar residues" evidence="1">
    <location>
        <begin position="110"/>
        <end position="122"/>
    </location>
</feature>
<protein>
    <submittedName>
        <fullName evidence="4">DUF3566 domain-containing protein</fullName>
    </submittedName>
</protein>